<dbReference type="AlphaFoldDB" id="A0A5K7XF23"/>
<gene>
    <name evidence="1" type="ORF">PLANPX_1201</name>
</gene>
<keyword evidence="2" id="KW-1185">Reference proteome</keyword>
<organism evidence="1 2">
    <name type="scientific">Lacipirellula parvula</name>
    <dbReference type="NCBI Taxonomy" id="2650471"/>
    <lineage>
        <taxon>Bacteria</taxon>
        <taxon>Pseudomonadati</taxon>
        <taxon>Planctomycetota</taxon>
        <taxon>Planctomycetia</taxon>
        <taxon>Pirellulales</taxon>
        <taxon>Lacipirellulaceae</taxon>
        <taxon>Lacipirellula</taxon>
    </lineage>
</organism>
<evidence type="ECO:0000313" key="2">
    <source>
        <dbReference type="Proteomes" id="UP000326837"/>
    </source>
</evidence>
<name>A0A5K7XF23_9BACT</name>
<dbReference type="Proteomes" id="UP000326837">
    <property type="component" value="Chromosome"/>
</dbReference>
<evidence type="ECO:0000313" key="1">
    <source>
        <dbReference type="EMBL" id="BBO31589.1"/>
    </source>
</evidence>
<accession>A0A5K7XF23</accession>
<reference evidence="2" key="1">
    <citation type="submission" date="2019-10" db="EMBL/GenBank/DDBJ databases">
        <title>Lacipirellula parvula gen. nov., sp. nov., representing a lineage of planctomycetes widespread in freshwater anoxic habitats, and description of the family Lacipirellulaceae.</title>
        <authorList>
            <person name="Dedysh S.N."/>
            <person name="Kulichevskaya I.S."/>
            <person name="Beletsky A.V."/>
            <person name="Rakitin A.L."/>
            <person name="Mardanov A.V."/>
            <person name="Ivanova A.A."/>
            <person name="Saltykova V.X."/>
            <person name="Rijpstra W.I.C."/>
            <person name="Sinninghe Damste J.S."/>
            <person name="Ravin N.V."/>
        </authorList>
    </citation>
    <scope>NUCLEOTIDE SEQUENCE [LARGE SCALE GENOMIC DNA]</scope>
    <source>
        <strain evidence="2">PX69</strain>
    </source>
</reference>
<proteinExistence type="predicted"/>
<dbReference type="RefSeq" id="WP_152097704.1">
    <property type="nucleotide sequence ID" value="NZ_AP021861.1"/>
</dbReference>
<dbReference type="KEGG" id="lpav:PLANPX_1201"/>
<sequence length="167" mass="18305">MKPLYLLAIGVAVGWAASDVDWSREAVAAQDSTAPTADIASTLGNSFYLYTSELHADKAGVVEVPSSYQWSVEASWRGVDVHGNDLPDTRVMLRLYDPAHNFTALTAQMDLATAAKLQAELASIISKKIENPGFQHRPQLWDSSEFPKMTVKEIKPDGEVVLEEITN</sequence>
<protein>
    <submittedName>
        <fullName evidence="1">Uncharacterized protein</fullName>
    </submittedName>
</protein>
<dbReference type="EMBL" id="AP021861">
    <property type="protein sequence ID" value="BBO31589.1"/>
    <property type="molecule type" value="Genomic_DNA"/>
</dbReference>